<dbReference type="EMBL" id="JBHUEY010000001">
    <property type="protein sequence ID" value="MFD1783383.1"/>
    <property type="molecule type" value="Genomic_DNA"/>
</dbReference>
<gene>
    <name evidence="2" type="ORF">ACFSC0_08260</name>
</gene>
<protein>
    <submittedName>
        <fullName evidence="2">Uncharacterized protein</fullName>
    </submittedName>
</protein>
<feature type="transmembrane region" description="Helical" evidence="1">
    <location>
        <begin position="53"/>
        <end position="71"/>
    </location>
</feature>
<feature type="transmembrane region" description="Helical" evidence="1">
    <location>
        <begin position="103"/>
        <end position="126"/>
    </location>
</feature>
<evidence type="ECO:0000313" key="3">
    <source>
        <dbReference type="Proteomes" id="UP001597237"/>
    </source>
</evidence>
<proteinExistence type="predicted"/>
<dbReference type="RefSeq" id="WP_377284070.1">
    <property type="nucleotide sequence ID" value="NZ_JBHRSI010000010.1"/>
</dbReference>
<comment type="caution">
    <text evidence="2">The sequence shown here is derived from an EMBL/GenBank/DDBJ whole genome shotgun (WGS) entry which is preliminary data.</text>
</comment>
<keyword evidence="1" id="KW-1133">Transmembrane helix</keyword>
<dbReference type="Proteomes" id="UP001597237">
    <property type="component" value="Unassembled WGS sequence"/>
</dbReference>
<feature type="transmembrane region" description="Helical" evidence="1">
    <location>
        <begin position="78"/>
        <end position="97"/>
    </location>
</feature>
<keyword evidence="3" id="KW-1185">Reference proteome</keyword>
<evidence type="ECO:0000313" key="2">
    <source>
        <dbReference type="EMBL" id="MFD1783383.1"/>
    </source>
</evidence>
<reference evidence="3" key="1">
    <citation type="journal article" date="2019" name="Int. J. Syst. Evol. Microbiol.">
        <title>The Global Catalogue of Microorganisms (GCM) 10K type strain sequencing project: providing services to taxonomists for standard genome sequencing and annotation.</title>
        <authorList>
            <consortium name="The Broad Institute Genomics Platform"/>
            <consortium name="The Broad Institute Genome Sequencing Center for Infectious Disease"/>
            <person name="Wu L."/>
            <person name="Ma J."/>
        </authorList>
    </citation>
    <scope>NUCLEOTIDE SEQUENCE [LARGE SCALE GENOMIC DNA]</scope>
    <source>
        <strain evidence="3">DFY28</strain>
    </source>
</reference>
<organism evidence="2 3">
    <name type="scientific">Phenylobacterium terrae</name>
    <dbReference type="NCBI Taxonomy" id="2665495"/>
    <lineage>
        <taxon>Bacteria</taxon>
        <taxon>Pseudomonadati</taxon>
        <taxon>Pseudomonadota</taxon>
        <taxon>Alphaproteobacteria</taxon>
        <taxon>Caulobacterales</taxon>
        <taxon>Caulobacteraceae</taxon>
        <taxon>Phenylobacterium</taxon>
    </lineage>
</organism>
<evidence type="ECO:0000256" key="1">
    <source>
        <dbReference type="SAM" id="Phobius"/>
    </source>
</evidence>
<keyword evidence="1" id="KW-0812">Transmembrane</keyword>
<accession>A0ABW4N0X6</accession>
<keyword evidence="1" id="KW-0472">Membrane</keyword>
<sequence>MLVSTIGNIVQFTICFLALWRGGRDERIVAAALLANTLASKLAVSSDWVEPEYLVLVADMALLTVLVTLALRTTRWWVLWCAAFELLIVITHVAIVVDPTVRARSYVTGMIIWSYMVLLPLGFGAWETWRGAGRRQAPS</sequence>
<name>A0ABW4N0X6_9CAUL</name>